<organism evidence="1 2">
    <name type="scientific">Portunus trituberculatus</name>
    <name type="common">Swimming crab</name>
    <name type="synonym">Neptunus trituberculatus</name>
    <dbReference type="NCBI Taxonomy" id="210409"/>
    <lineage>
        <taxon>Eukaryota</taxon>
        <taxon>Metazoa</taxon>
        <taxon>Ecdysozoa</taxon>
        <taxon>Arthropoda</taxon>
        <taxon>Crustacea</taxon>
        <taxon>Multicrustacea</taxon>
        <taxon>Malacostraca</taxon>
        <taxon>Eumalacostraca</taxon>
        <taxon>Eucarida</taxon>
        <taxon>Decapoda</taxon>
        <taxon>Pleocyemata</taxon>
        <taxon>Brachyura</taxon>
        <taxon>Eubrachyura</taxon>
        <taxon>Portunoidea</taxon>
        <taxon>Portunidae</taxon>
        <taxon>Portuninae</taxon>
        <taxon>Portunus</taxon>
    </lineage>
</organism>
<evidence type="ECO:0000313" key="2">
    <source>
        <dbReference type="Proteomes" id="UP000324222"/>
    </source>
</evidence>
<dbReference type="AlphaFoldDB" id="A0A5B7GNL7"/>
<reference evidence="1 2" key="1">
    <citation type="submission" date="2019-05" db="EMBL/GenBank/DDBJ databases">
        <title>Another draft genome of Portunus trituberculatus and its Hox gene families provides insights of decapod evolution.</title>
        <authorList>
            <person name="Jeong J.-H."/>
            <person name="Song I."/>
            <person name="Kim S."/>
            <person name="Choi T."/>
            <person name="Kim D."/>
            <person name="Ryu S."/>
            <person name="Kim W."/>
        </authorList>
    </citation>
    <scope>NUCLEOTIDE SEQUENCE [LARGE SCALE GENOMIC DNA]</scope>
    <source>
        <tissue evidence="1">Muscle</tissue>
    </source>
</reference>
<accession>A0A5B7GNL7</accession>
<dbReference type="Proteomes" id="UP000324222">
    <property type="component" value="Unassembled WGS sequence"/>
</dbReference>
<comment type="caution">
    <text evidence="1">The sequence shown here is derived from an EMBL/GenBank/DDBJ whole genome shotgun (WGS) entry which is preliminary data.</text>
</comment>
<sequence>MDGSQPPLAFLAGVETLEMQAESNLKLSNSACKNKTRGNSKSVVIELSTISRTQTPEQLPEGARFGMLPPLRFGHEMNPPRGFIYAGDLSMEERGGEPARPRPLRHIKGPVCELPTCRDGLVATLLSGRTK</sequence>
<keyword evidence="2" id="KW-1185">Reference proteome</keyword>
<proteinExistence type="predicted"/>
<evidence type="ECO:0000313" key="1">
    <source>
        <dbReference type="EMBL" id="MPC59116.1"/>
    </source>
</evidence>
<protein>
    <submittedName>
        <fullName evidence="1">Uncharacterized protein</fullName>
    </submittedName>
</protein>
<gene>
    <name evidence="1" type="ORF">E2C01_053131</name>
</gene>
<name>A0A5B7GNL7_PORTR</name>
<dbReference type="EMBL" id="VSRR010016271">
    <property type="protein sequence ID" value="MPC59116.1"/>
    <property type="molecule type" value="Genomic_DNA"/>
</dbReference>